<dbReference type="GO" id="GO:0004722">
    <property type="term" value="F:protein serine/threonine phosphatase activity"/>
    <property type="evidence" value="ECO:0007669"/>
    <property type="project" value="InterPro"/>
</dbReference>
<name>A0A8W8KP43_MAGGI</name>
<organism evidence="2 3">
    <name type="scientific">Magallana gigas</name>
    <name type="common">Pacific oyster</name>
    <name type="synonym">Crassostrea gigas</name>
    <dbReference type="NCBI Taxonomy" id="29159"/>
    <lineage>
        <taxon>Eukaryota</taxon>
        <taxon>Metazoa</taxon>
        <taxon>Spiralia</taxon>
        <taxon>Lophotrochozoa</taxon>
        <taxon>Mollusca</taxon>
        <taxon>Bivalvia</taxon>
        <taxon>Autobranchia</taxon>
        <taxon>Pteriomorphia</taxon>
        <taxon>Ostreida</taxon>
        <taxon>Ostreoidea</taxon>
        <taxon>Ostreidae</taxon>
        <taxon>Magallana</taxon>
    </lineage>
</organism>
<dbReference type="PANTHER" id="PTHR47992">
    <property type="entry name" value="PROTEIN PHOSPHATASE"/>
    <property type="match status" value="1"/>
</dbReference>
<feature type="domain" description="PPM-type phosphatase" evidence="1">
    <location>
        <begin position="107"/>
        <end position="360"/>
    </location>
</feature>
<protein>
    <recommendedName>
        <fullName evidence="1">PPM-type phosphatase domain-containing protein</fullName>
    </recommendedName>
</protein>
<dbReference type="CDD" id="cd00143">
    <property type="entry name" value="PP2Cc"/>
    <property type="match status" value="1"/>
</dbReference>
<evidence type="ECO:0000259" key="1">
    <source>
        <dbReference type="PROSITE" id="PS51746"/>
    </source>
</evidence>
<dbReference type="AlphaFoldDB" id="A0A8W8KP43"/>
<evidence type="ECO:0000313" key="3">
    <source>
        <dbReference type="Proteomes" id="UP000005408"/>
    </source>
</evidence>
<dbReference type="InterPro" id="IPR001932">
    <property type="entry name" value="PPM-type_phosphatase-like_dom"/>
</dbReference>
<dbReference type="OrthoDB" id="416093at2759"/>
<dbReference type="InterPro" id="IPR015655">
    <property type="entry name" value="PP2C"/>
</dbReference>
<dbReference type="Proteomes" id="UP000005408">
    <property type="component" value="Unassembled WGS sequence"/>
</dbReference>
<dbReference type="SUPFAM" id="SSF81606">
    <property type="entry name" value="PP2C-like"/>
    <property type="match status" value="1"/>
</dbReference>
<accession>A0A8W8KP43</accession>
<dbReference type="EnsemblMetazoa" id="G24727.5">
    <property type="protein sequence ID" value="G24727.5:cds"/>
    <property type="gene ID" value="G24727"/>
</dbReference>
<keyword evidence="3" id="KW-1185">Reference proteome</keyword>
<evidence type="ECO:0000313" key="2">
    <source>
        <dbReference type="EnsemblMetazoa" id="G24727.5:cds"/>
    </source>
</evidence>
<sequence>MIMQTTKSLQNHIFCHLSRCTNARSKSPACTSRYTDMKHYHCSISTGSGNNRKITGGILSDPENKGERQQGVNFDTLGSWNNRINMPLAVEKSIKMGRIIPEIPLEQVGIATHTGRKLVNEDRYVVERLTPEILCFGIFDGHGGELAADFVSTNIIHFIRHWLGRTEDLNRVLKHAYIDINNMLTRHMNFYCLDSPYYNCGTTATVCLLHHGIKLHIAHVGDTRAILGREGQAVRLTEDHSADDPREAERITKSGGMVIANSLGVQQVDGRLSMTRSIGDIELKSKGVIARPSLKTVTLKHGHDGFLILSSDGLNFVLNDNEVVDIVGICQNPQDAATFITDQALQFGTEDNTTVVVIPLGAWGKYRNTTRPIPYSFGRNLVGGRFG</sequence>
<dbReference type="SMART" id="SM00332">
    <property type="entry name" value="PP2Cc"/>
    <property type="match status" value="1"/>
</dbReference>
<dbReference type="SMART" id="SM00331">
    <property type="entry name" value="PP2C_SIG"/>
    <property type="match status" value="1"/>
</dbReference>
<dbReference type="OMA" id="CHTHMKK"/>
<reference evidence="2" key="1">
    <citation type="submission" date="2022-08" db="UniProtKB">
        <authorList>
            <consortium name="EnsemblMetazoa"/>
        </authorList>
    </citation>
    <scope>IDENTIFICATION</scope>
    <source>
        <strain evidence="2">05x7-T-G4-1.051#20</strain>
    </source>
</reference>
<dbReference type="Gene3D" id="3.60.40.10">
    <property type="entry name" value="PPM-type phosphatase domain"/>
    <property type="match status" value="1"/>
</dbReference>
<dbReference type="Pfam" id="PF00481">
    <property type="entry name" value="PP2C"/>
    <property type="match status" value="1"/>
</dbReference>
<dbReference type="InterPro" id="IPR036457">
    <property type="entry name" value="PPM-type-like_dom_sf"/>
</dbReference>
<proteinExistence type="predicted"/>
<dbReference type="PROSITE" id="PS51746">
    <property type="entry name" value="PPM_2"/>
    <property type="match status" value="1"/>
</dbReference>